<evidence type="ECO:0000313" key="4">
    <source>
        <dbReference type="Proteomes" id="UP000278907"/>
    </source>
</evidence>
<proteinExistence type="predicted"/>
<evidence type="ECO:0000256" key="2">
    <source>
        <dbReference type="SAM" id="SignalP"/>
    </source>
</evidence>
<reference evidence="3 4" key="1">
    <citation type="submission" date="2018-09" db="EMBL/GenBank/DDBJ databases">
        <authorList>
            <person name="Livingstone P.G."/>
            <person name="Whitworth D.E."/>
        </authorList>
    </citation>
    <scope>NUCLEOTIDE SEQUENCE [LARGE SCALE GENOMIC DNA]</scope>
    <source>
        <strain evidence="3 4">CA031B</strain>
    </source>
</reference>
<organism evidence="3 4">
    <name type="scientific">Corallococcus praedator</name>
    <dbReference type="NCBI Taxonomy" id="2316724"/>
    <lineage>
        <taxon>Bacteria</taxon>
        <taxon>Pseudomonadati</taxon>
        <taxon>Myxococcota</taxon>
        <taxon>Myxococcia</taxon>
        <taxon>Myxococcales</taxon>
        <taxon>Cystobacterineae</taxon>
        <taxon>Myxococcaceae</taxon>
        <taxon>Corallococcus</taxon>
    </lineage>
</organism>
<evidence type="ECO:0000256" key="1">
    <source>
        <dbReference type="SAM" id="Phobius"/>
    </source>
</evidence>
<keyword evidence="1" id="KW-0812">Transmembrane</keyword>
<feature type="chain" id="PRO_5045620441" description="Protein BatD" evidence="2">
    <location>
        <begin position="21"/>
        <end position="333"/>
    </location>
</feature>
<comment type="caution">
    <text evidence="3">The sequence shown here is derived from an EMBL/GenBank/DDBJ whole genome shotgun (WGS) entry which is preliminary data.</text>
</comment>
<gene>
    <name evidence="3" type="ORF">D7Y13_09355</name>
</gene>
<keyword evidence="2" id="KW-0732">Signal</keyword>
<dbReference type="EMBL" id="RAWI01000050">
    <property type="protein sequence ID" value="RKI12372.1"/>
    <property type="molecule type" value="Genomic_DNA"/>
</dbReference>
<evidence type="ECO:0008006" key="5">
    <source>
        <dbReference type="Google" id="ProtNLM"/>
    </source>
</evidence>
<feature type="signal peptide" evidence="2">
    <location>
        <begin position="1"/>
        <end position="20"/>
    </location>
</feature>
<accession>A0ABX9QLC1</accession>
<keyword evidence="4" id="KW-1185">Reference proteome</keyword>
<dbReference type="Proteomes" id="UP000278907">
    <property type="component" value="Unassembled WGS sequence"/>
</dbReference>
<evidence type="ECO:0000313" key="3">
    <source>
        <dbReference type="EMBL" id="RKI12372.1"/>
    </source>
</evidence>
<keyword evidence="1" id="KW-0472">Membrane</keyword>
<keyword evidence="1" id="KW-1133">Transmembrane helix</keyword>
<sequence length="333" mass="36616">MRQALVLAAVLFFGVPVARAQAPAPAAAQAPVALESVTPTAASARVEPESVHIGEPFVYQVTLTHPKEQRYELVAPKGEDSSVELLQQTRQRQDGPNDATTSFGLRFSAFELGSVALPDLTFDVATPDGPRRFVLKGKSVEVGSTLPPDANGQGAELFDYQPPQELPIRSWTLLYALAVALAVGLLAWMLVRWWLKRSKREKVIPVLPLDVRVRQSLDALKREDLPGRGLVKDFYVRLSEIVRGYLGERYDFEALECTSFELMTHLRKIPTPGLPEDALMRFISESDLVKYARADAAPEICAQSLAFGYDLLAKTYVVPPPPPTPDASGPRVQ</sequence>
<protein>
    <recommendedName>
        <fullName evidence="5">Protein BatD</fullName>
    </recommendedName>
</protein>
<name>A0ABX9QLC1_9BACT</name>
<dbReference type="RefSeq" id="WP_120582849.1">
    <property type="nucleotide sequence ID" value="NZ_RAWI01000050.1"/>
</dbReference>
<feature type="transmembrane region" description="Helical" evidence="1">
    <location>
        <begin position="173"/>
        <end position="195"/>
    </location>
</feature>